<gene>
    <name evidence="2" type="ORF">AMJ39_00750</name>
</gene>
<dbReference type="STRING" id="1703770.AMJ39_00750"/>
<dbReference type="GO" id="GO:0004519">
    <property type="term" value="F:endonuclease activity"/>
    <property type="evidence" value="ECO:0007669"/>
    <property type="project" value="UniProtKB-KW"/>
</dbReference>
<keyword evidence="2" id="KW-0378">Hydrolase</keyword>
<feature type="domain" description="HNH nuclease" evidence="1">
    <location>
        <begin position="72"/>
        <end position="123"/>
    </location>
</feature>
<protein>
    <submittedName>
        <fullName evidence="2">HNH endonuclease</fullName>
    </submittedName>
</protein>
<evidence type="ECO:0000313" key="3">
    <source>
        <dbReference type="Proteomes" id="UP000052008"/>
    </source>
</evidence>
<dbReference type="Gene3D" id="1.10.30.50">
    <property type="match status" value="1"/>
</dbReference>
<dbReference type="Proteomes" id="UP000052008">
    <property type="component" value="Unassembled WGS sequence"/>
</dbReference>
<dbReference type="EMBL" id="LIZS01000004">
    <property type="protein sequence ID" value="KPJ54308.1"/>
    <property type="molecule type" value="Genomic_DNA"/>
</dbReference>
<reference evidence="2 3" key="1">
    <citation type="journal article" date="2015" name="Microbiome">
        <title>Genomic resolution of linkages in carbon, nitrogen, and sulfur cycling among widespread estuary sediment bacteria.</title>
        <authorList>
            <person name="Baker B.J."/>
            <person name="Lazar C.S."/>
            <person name="Teske A.P."/>
            <person name="Dick G.J."/>
        </authorList>
    </citation>
    <scope>NUCLEOTIDE SEQUENCE [LARGE SCALE GENOMIC DNA]</scope>
    <source>
        <strain evidence="2">DG_24</strain>
    </source>
</reference>
<dbReference type="InterPro" id="IPR003615">
    <property type="entry name" value="HNH_nuc"/>
</dbReference>
<keyword evidence="2" id="KW-0540">Nuclease</keyword>
<dbReference type="AlphaFoldDB" id="A0A0S7WVX9"/>
<proteinExistence type="predicted"/>
<sequence length="181" mass="20681">MLSRHVLVLNQNYEPLCVCNARRAIILVYLGKAEIVEQYDGLLVRSVALSYPLPSVVRLVFYIKASRREVPLSRKNIIRRDRHHCQYCGRTTGEMTTDHVIPKTMGGEDTWENLVCACVECNNKKGNRTPEQASMKLIRRPAVPHFFAFVHYFITIPDQKWRQYLFLSDASAVDVISAGVG</sequence>
<dbReference type="PANTHER" id="PTHR33877:SF2">
    <property type="entry name" value="OS07G0170200 PROTEIN"/>
    <property type="match status" value="1"/>
</dbReference>
<dbReference type="PANTHER" id="PTHR33877">
    <property type="entry name" value="SLL1193 PROTEIN"/>
    <property type="match status" value="1"/>
</dbReference>
<dbReference type="InterPro" id="IPR052892">
    <property type="entry name" value="NA-targeting_endonuclease"/>
</dbReference>
<evidence type="ECO:0000259" key="1">
    <source>
        <dbReference type="SMART" id="SM00507"/>
    </source>
</evidence>
<dbReference type="SMART" id="SM00507">
    <property type="entry name" value="HNHc"/>
    <property type="match status" value="1"/>
</dbReference>
<dbReference type="Pfam" id="PF14279">
    <property type="entry name" value="HNH_5"/>
    <property type="match status" value="1"/>
</dbReference>
<accession>A0A0S7WVX9</accession>
<organism evidence="2 3">
    <name type="scientific">candidate division TA06 bacterium DG_24</name>
    <dbReference type="NCBI Taxonomy" id="1703770"/>
    <lineage>
        <taxon>Bacteria</taxon>
        <taxon>Bacteria division TA06</taxon>
    </lineage>
</organism>
<keyword evidence="2" id="KW-0255">Endonuclease</keyword>
<name>A0A0S7WVX9_UNCT6</name>
<evidence type="ECO:0000313" key="2">
    <source>
        <dbReference type="EMBL" id="KPJ54308.1"/>
    </source>
</evidence>
<comment type="caution">
    <text evidence="2">The sequence shown here is derived from an EMBL/GenBank/DDBJ whole genome shotgun (WGS) entry which is preliminary data.</text>
</comment>
<dbReference type="CDD" id="cd00085">
    <property type="entry name" value="HNHc"/>
    <property type="match status" value="1"/>
</dbReference>
<dbReference type="InterPro" id="IPR029471">
    <property type="entry name" value="HNH_5"/>
</dbReference>